<dbReference type="GO" id="GO:0003723">
    <property type="term" value="F:RNA binding"/>
    <property type="evidence" value="ECO:0007669"/>
    <property type="project" value="UniProtKB-UniRule"/>
</dbReference>
<dbReference type="SUPFAM" id="SSF54928">
    <property type="entry name" value="RNA-binding domain, RBD"/>
    <property type="match status" value="1"/>
</dbReference>
<dbReference type="Gene3D" id="3.30.70.330">
    <property type="match status" value="2"/>
</dbReference>
<dbReference type="EMBL" id="JABWDY010022368">
    <property type="protein sequence ID" value="KAF5191759.1"/>
    <property type="molecule type" value="Genomic_DNA"/>
</dbReference>
<name>A0A7J6W304_THATH</name>
<dbReference type="PANTHER" id="PTHR48024:SF9">
    <property type="entry name" value="UBP1-ASSOCIATED PROTEINS 1A-RELATED"/>
    <property type="match status" value="1"/>
</dbReference>
<comment type="caution">
    <text evidence="5">The sequence shown here is derived from an EMBL/GenBank/DDBJ whole genome shotgun (WGS) entry which is preliminary data.</text>
</comment>
<feature type="region of interest" description="Disordered" evidence="3">
    <location>
        <begin position="1"/>
        <end position="65"/>
    </location>
</feature>
<gene>
    <name evidence="5" type="ORF">FRX31_018654</name>
</gene>
<proteinExistence type="predicted"/>
<dbReference type="PANTHER" id="PTHR48024">
    <property type="entry name" value="GEO13361P1-RELATED"/>
    <property type="match status" value="1"/>
</dbReference>
<dbReference type="InterPro" id="IPR035979">
    <property type="entry name" value="RBD_domain_sf"/>
</dbReference>
<dbReference type="SMART" id="SM00360">
    <property type="entry name" value="RRM"/>
    <property type="match status" value="2"/>
</dbReference>
<dbReference type="Pfam" id="PF00076">
    <property type="entry name" value="RRM_1"/>
    <property type="match status" value="2"/>
</dbReference>
<feature type="compositionally biased region" description="Acidic residues" evidence="3">
    <location>
        <begin position="11"/>
        <end position="58"/>
    </location>
</feature>
<evidence type="ECO:0000256" key="2">
    <source>
        <dbReference type="PROSITE-ProRule" id="PRU00176"/>
    </source>
</evidence>
<evidence type="ECO:0000256" key="3">
    <source>
        <dbReference type="SAM" id="MobiDB-lite"/>
    </source>
</evidence>
<feature type="compositionally biased region" description="Polar residues" evidence="3">
    <location>
        <begin position="1"/>
        <end position="10"/>
    </location>
</feature>
<accession>A0A7J6W304</accession>
<sequence length="439" mass="47755">MATKIQQPISNDEEDEEYIETSEDDEGVDYEDEEEEVEEEEEEEEEQSDEQHEEEQESDDSKRDSVRKLLEPFGKDQLIEILKEAALKNPSIIDRIIQSAETDTIHRKIFVHGLGWDATNETLIDSFKEYGDIEIGNVVNDKVTGKSKGYGFVQFKTRDGAQKALEQPQKKIGNRMTSCQLASFGPVPNHPIQDSTGRKIYVANVGAHLDVEKLRAFFAKFGEIEEGPLGYDRVTGKLRGFALFVYKTAEGCKKALEEPVKFFEGCQLQCKRAVEGLSKKKYQAGEAVMVSVAPPAFPPVNFPTNYAMGLNPGMAGQNVNPLTASLVGQSTGIGLMNPSVLGTSLNPAGYSPSIARGLAPLTNRTEPVTAPLGLGATYCMQSSINSISPSVIGSYGSQAALQGWGAYQNAQMGQPSAATLARPQSGVGSLGTMPTYRGH</sequence>
<evidence type="ECO:0000259" key="4">
    <source>
        <dbReference type="PROSITE" id="PS50102"/>
    </source>
</evidence>
<dbReference type="PROSITE" id="PS50102">
    <property type="entry name" value="RRM"/>
    <property type="match status" value="2"/>
</dbReference>
<feature type="domain" description="RRM" evidence="4">
    <location>
        <begin position="107"/>
        <end position="207"/>
    </location>
</feature>
<feature type="region of interest" description="Disordered" evidence="3">
    <location>
        <begin position="417"/>
        <end position="439"/>
    </location>
</feature>
<evidence type="ECO:0000313" key="6">
    <source>
        <dbReference type="Proteomes" id="UP000554482"/>
    </source>
</evidence>
<dbReference type="GO" id="GO:0005634">
    <property type="term" value="C:nucleus"/>
    <property type="evidence" value="ECO:0007669"/>
    <property type="project" value="TreeGrafter"/>
</dbReference>
<dbReference type="AlphaFoldDB" id="A0A7J6W304"/>
<dbReference type="OrthoDB" id="1875751at2759"/>
<organism evidence="5 6">
    <name type="scientific">Thalictrum thalictroides</name>
    <name type="common">Rue-anemone</name>
    <name type="synonym">Anemone thalictroides</name>
    <dbReference type="NCBI Taxonomy" id="46969"/>
    <lineage>
        <taxon>Eukaryota</taxon>
        <taxon>Viridiplantae</taxon>
        <taxon>Streptophyta</taxon>
        <taxon>Embryophyta</taxon>
        <taxon>Tracheophyta</taxon>
        <taxon>Spermatophyta</taxon>
        <taxon>Magnoliopsida</taxon>
        <taxon>Ranunculales</taxon>
        <taxon>Ranunculaceae</taxon>
        <taxon>Thalictroideae</taxon>
        <taxon>Thalictrum</taxon>
    </lineage>
</organism>
<evidence type="ECO:0000313" key="5">
    <source>
        <dbReference type="EMBL" id="KAF5191759.1"/>
    </source>
</evidence>
<dbReference type="InterPro" id="IPR050886">
    <property type="entry name" value="RNA-binding_reg"/>
</dbReference>
<feature type="domain" description="RRM" evidence="4">
    <location>
        <begin position="198"/>
        <end position="295"/>
    </location>
</feature>
<protein>
    <submittedName>
        <fullName evidence="5">Ubp1-associated protein 2a</fullName>
    </submittedName>
</protein>
<keyword evidence="6" id="KW-1185">Reference proteome</keyword>
<keyword evidence="1 2" id="KW-0694">RNA-binding</keyword>
<reference evidence="5 6" key="1">
    <citation type="submission" date="2020-06" db="EMBL/GenBank/DDBJ databases">
        <title>Transcriptomic and genomic resources for Thalictrum thalictroides and T. hernandezii: Facilitating candidate gene discovery in an emerging model plant lineage.</title>
        <authorList>
            <person name="Arias T."/>
            <person name="Riano-Pachon D.M."/>
            <person name="Di Stilio V.S."/>
        </authorList>
    </citation>
    <scope>NUCLEOTIDE SEQUENCE [LARGE SCALE GENOMIC DNA]</scope>
    <source>
        <strain evidence="6">cv. WT478/WT964</strain>
        <tissue evidence="5">Leaves</tissue>
    </source>
</reference>
<dbReference type="InterPro" id="IPR000504">
    <property type="entry name" value="RRM_dom"/>
</dbReference>
<dbReference type="Proteomes" id="UP000554482">
    <property type="component" value="Unassembled WGS sequence"/>
</dbReference>
<evidence type="ECO:0000256" key="1">
    <source>
        <dbReference type="ARBA" id="ARBA00022884"/>
    </source>
</evidence>
<dbReference type="InterPro" id="IPR012677">
    <property type="entry name" value="Nucleotide-bd_a/b_plait_sf"/>
</dbReference>